<evidence type="ECO:0000259" key="5">
    <source>
        <dbReference type="Pfam" id="PF03358"/>
    </source>
</evidence>
<gene>
    <name evidence="6" type="ORF">ACFSCV_17035</name>
</gene>
<name>A0ABW4K963_9HYPH</name>
<feature type="domain" description="NADPH-dependent FMN reductase-like" evidence="5">
    <location>
        <begin position="5"/>
        <end position="147"/>
    </location>
</feature>
<organism evidence="6 7">
    <name type="scientific">Methylopila henanensis</name>
    <dbReference type="NCBI Taxonomy" id="873516"/>
    <lineage>
        <taxon>Bacteria</taxon>
        <taxon>Pseudomonadati</taxon>
        <taxon>Pseudomonadota</taxon>
        <taxon>Alphaproteobacteria</taxon>
        <taxon>Hyphomicrobiales</taxon>
        <taxon>Methylopilaceae</taxon>
        <taxon>Methylopila</taxon>
    </lineage>
</organism>
<dbReference type="PANTHER" id="PTHR43408">
    <property type="entry name" value="FMN REDUCTASE (NADPH)"/>
    <property type="match status" value="1"/>
</dbReference>
<keyword evidence="7" id="KW-1185">Reference proteome</keyword>
<keyword evidence="2" id="KW-0285">Flavoprotein</keyword>
<dbReference type="EMBL" id="JBHUER010000011">
    <property type="protein sequence ID" value="MFD1704714.1"/>
    <property type="molecule type" value="Genomic_DNA"/>
</dbReference>
<reference evidence="7" key="1">
    <citation type="journal article" date="2019" name="Int. J. Syst. Evol. Microbiol.">
        <title>The Global Catalogue of Microorganisms (GCM) 10K type strain sequencing project: providing services to taxonomists for standard genome sequencing and annotation.</title>
        <authorList>
            <consortium name="The Broad Institute Genomics Platform"/>
            <consortium name="The Broad Institute Genome Sequencing Center for Infectious Disease"/>
            <person name="Wu L."/>
            <person name="Ma J."/>
        </authorList>
    </citation>
    <scope>NUCLEOTIDE SEQUENCE [LARGE SCALE GENOMIC DNA]</scope>
    <source>
        <strain evidence="7">KCTC 23707</strain>
    </source>
</reference>
<dbReference type="PANTHER" id="PTHR43408:SF2">
    <property type="entry name" value="FMN REDUCTASE (NADPH)"/>
    <property type="match status" value="1"/>
</dbReference>
<dbReference type="InterPro" id="IPR029039">
    <property type="entry name" value="Flavoprotein-like_sf"/>
</dbReference>
<comment type="caution">
    <text evidence="6">The sequence shown here is derived from an EMBL/GenBank/DDBJ whole genome shotgun (WGS) entry which is preliminary data.</text>
</comment>
<comment type="similarity">
    <text evidence="1">Belongs to the SsuE family.</text>
</comment>
<keyword evidence="4" id="KW-0560">Oxidoreductase</keyword>
<evidence type="ECO:0000313" key="6">
    <source>
        <dbReference type="EMBL" id="MFD1704714.1"/>
    </source>
</evidence>
<evidence type="ECO:0000256" key="2">
    <source>
        <dbReference type="ARBA" id="ARBA00022630"/>
    </source>
</evidence>
<dbReference type="InterPro" id="IPR051814">
    <property type="entry name" value="NAD(P)H-dep_FMN_reductase"/>
</dbReference>
<sequence length="187" mass="19992">MALMVSINGSPRRNSRTGELLDAVCYAISGAVSLERASVNLATDGRHIMSGLTRDELEPRGEDLLRLVERADLLIVGSPVYRASYTGLLKHLFDLVERTALTGRKAVLVASGGTALHGLMLEHQLRPLLGFFGVLTVPTAIYALDSDFDGGRVMGADLINRITRAAQEAVNVISAYTASEGRLATVA</sequence>
<evidence type="ECO:0000256" key="1">
    <source>
        <dbReference type="ARBA" id="ARBA00005990"/>
    </source>
</evidence>
<dbReference type="InterPro" id="IPR005025">
    <property type="entry name" value="FMN_Rdtase-like_dom"/>
</dbReference>
<accession>A0ABW4K963</accession>
<evidence type="ECO:0000256" key="3">
    <source>
        <dbReference type="ARBA" id="ARBA00022643"/>
    </source>
</evidence>
<dbReference type="Gene3D" id="3.40.50.360">
    <property type="match status" value="1"/>
</dbReference>
<evidence type="ECO:0000313" key="7">
    <source>
        <dbReference type="Proteomes" id="UP001597308"/>
    </source>
</evidence>
<dbReference type="Pfam" id="PF03358">
    <property type="entry name" value="FMN_red"/>
    <property type="match status" value="1"/>
</dbReference>
<evidence type="ECO:0000256" key="4">
    <source>
        <dbReference type="ARBA" id="ARBA00023002"/>
    </source>
</evidence>
<dbReference type="RefSeq" id="WP_378800781.1">
    <property type="nucleotide sequence ID" value="NZ_JBHUER010000011.1"/>
</dbReference>
<proteinExistence type="inferred from homology"/>
<dbReference type="Proteomes" id="UP001597308">
    <property type="component" value="Unassembled WGS sequence"/>
</dbReference>
<keyword evidence="3" id="KW-0288">FMN</keyword>
<dbReference type="SUPFAM" id="SSF52218">
    <property type="entry name" value="Flavoproteins"/>
    <property type="match status" value="1"/>
</dbReference>
<protein>
    <submittedName>
        <fullName evidence="6">NAD(P)H-dependent oxidoreductase</fullName>
    </submittedName>
</protein>